<protein>
    <recommendedName>
        <fullName evidence="5">Major facilitator superfamily (MFS) profile domain-containing protein</fullName>
    </recommendedName>
</protein>
<evidence type="ECO:0008006" key="5">
    <source>
        <dbReference type="Google" id="ProtNLM"/>
    </source>
</evidence>
<dbReference type="Proteomes" id="UP001500506">
    <property type="component" value="Unassembled WGS sequence"/>
</dbReference>
<evidence type="ECO:0000256" key="2">
    <source>
        <dbReference type="SAM" id="Phobius"/>
    </source>
</evidence>
<sequence>MTYPRETVDPNRYHADPNEDPAAPFRNLAPAPTTSPTMIIEPRLDDWEDPAVSIPPTREEVVERQRARFGGLKVGSAFFGWLIATGVAAIVILVVAATGVALGLDVAQSPRALARDIPLDPDAVGWISVGALLALLLAAFTCGGYVAGRMARFSGVAQGLAVWVWALVIALVVVLISVVLGGRTDILGYLDVLPRLPVPDDALTIATIIGAVVVAIVSLGGAMLGSLAGVRYHRKVDRAGFEA</sequence>
<keyword evidence="2" id="KW-0812">Transmembrane</keyword>
<dbReference type="RefSeq" id="WP_232497378.1">
    <property type="nucleotide sequence ID" value="NZ_BAAANH010000002.1"/>
</dbReference>
<gene>
    <name evidence="3" type="ORF">GCM10009747_09710</name>
</gene>
<keyword evidence="2" id="KW-0472">Membrane</keyword>
<proteinExistence type="predicted"/>
<feature type="compositionally biased region" description="Basic and acidic residues" evidence="1">
    <location>
        <begin position="1"/>
        <end position="17"/>
    </location>
</feature>
<feature type="transmembrane region" description="Helical" evidence="2">
    <location>
        <begin position="202"/>
        <end position="228"/>
    </location>
</feature>
<evidence type="ECO:0000313" key="4">
    <source>
        <dbReference type="Proteomes" id="UP001500506"/>
    </source>
</evidence>
<dbReference type="EMBL" id="BAAANH010000002">
    <property type="protein sequence ID" value="GAA1753939.1"/>
    <property type="molecule type" value="Genomic_DNA"/>
</dbReference>
<evidence type="ECO:0000256" key="1">
    <source>
        <dbReference type="SAM" id="MobiDB-lite"/>
    </source>
</evidence>
<evidence type="ECO:0000313" key="3">
    <source>
        <dbReference type="EMBL" id="GAA1753939.1"/>
    </source>
</evidence>
<comment type="caution">
    <text evidence="3">The sequence shown here is derived from an EMBL/GenBank/DDBJ whole genome shotgun (WGS) entry which is preliminary data.</text>
</comment>
<feature type="transmembrane region" description="Helical" evidence="2">
    <location>
        <begin position="160"/>
        <end position="182"/>
    </location>
</feature>
<accession>A0ABP4WK52</accession>
<feature type="region of interest" description="Disordered" evidence="1">
    <location>
        <begin position="1"/>
        <end position="32"/>
    </location>
</feature>
<feature type="transmembrane region" description="Helical" evidence="2">
    <location>
        <begin position="124"/>
        <end position="148"/>
    </location>
</feature>
<keyword evidence="2" id="KW-1133">Transmembrane helix</keyword>
<name>A0ABP4WK52_9MICO</name>
<keyword evidence="4" id="KW-1185">Reference proteome</keyword>
<feature type="transmembrane region" description="Helical" evidence="2">
    <location>
        <begin position="78"/>
        <end position="104"/>
    </location>
</feature>
<reference evidence="4" key="1">
    <citation type="journal article" date="2019" name="Int. J. Syst. Evol. Microbiol.">
        <title>The Global Catalogue of Microorganisms (GCM) 10K type strain sequencing project: providing services to taxonomists for standard genome sequencing and annotation.</title>
        <authorList>
            <consortium name="The Broad Institute Genomics Platform"/>
            <consortium name="The Broad Institute Genome Sequencing Center for Infectious Disease"/>
            <person name="Wu L."/>
            <person name="Ma J."/>
        </authorList>
    </citation>
    <scope>NUCLEOTIDE SEQUENCE [LARGE SCALE GENOMIC DNA]</scope>
    <source>
        <strain evidence="4">JCM 14319</strain>
    </source>
</reference>
<organism evidence="3 4">
    <name type="scientific">Agromyces humatus</name>
    <dbReference type="NCBI Taxonomy" id="279573"/>
    <lineage>
        <taxon>Bacteria</taxon>
        <taxon>Bacillati</taxon>
        <taxon>Actinomycetota</taxon>
        <taxon>Actinomycetes</taxon>
        <taxon>Micrococcales</taxon>
        <taxon>Microbacteriaceae</taxon>
        <taxon>Agromyces</taxon>
    </lineage>
</organism>